<reference evidence="3" key="1">
    <citation type="journal article" date="2021" name="Genome Biol. Evol.">
        <title>A High-Quality Reference Genome for a Parasitic Bivalve with Doubly Uniparental Inheritance (Bivalvia: Unionida).</title>
        <authorList>
            <person name="Smith C.H."/>
        </authorList>
    </citation>
    <scope>NUCLEOTIDE SEQUENCE</scope>
    <source>
        <strain evidence="3">CHS0354</strain>
    </source>
</reference>
<evidence type="ECO:0000259" key="2">
    <source>
        <dbReference type="Pfam" id="PF00685"/>
    </source>
</evidence>
<dbReference type="GO" id="GO:0050659">
    <property type="term" value="F:N-acetylgalactosamine 4-sulfate 6-O-sulfotransferase activity"/>
    <property type="evidence" value="ECO:0007669"/>
    <property type="project" value="TreeGrafter"/>
</dbReference>
<evidence type="ECO:0000313" key="3">
    <source>
        <dbReference type="EMBL" id="KAK3598414.1"/>
    </source>
</evidence>
<dbReference type="GO" id="GO:0019319">
    <property type="term" value="P:hexose biosynthetic process"/>
    <property type="evidence" value="ECO:0007669"/>
    <property type="project" value="TreeGrafter"/>
</dbReference>
<dbReference type="SUPFAM" id="SSF52540">
    <property type="entry name" value="P-loop containing nucleoside triphosphate hydrolases"/>
    <property type="match status" value="1"/>
</dbReference>
<protein>
    <recommendedName>
        <fullName evidence="2">Sulfotransferase domain-containing protein</fullName>
    </recommendedName>
</protein>
<sequence length="474" mass="56420">MCTRRTRFCFRSFRYSRRFYYRVTTTAILVVVFILRLRGLWIFSMFPFSKLLTSITGGRSIDSDMRKSLQNLMAKPKFDFLPNYKNPCFITKEANLGENTKATDGKWKLLHHDSIHMKRYDTGFGQNQGINLSRHIYFEEHQVWAGRETQQDRYPDSGPRLYCLPYFLIAGFPKCGTTDLWHRIIQHPDIVVHPEKEPMFFDNRRFYNGTPTISPPVSQTEKDGTWTLETYLEYFTQATKYIEHQFEARNGESYHGRITGEGSVNTMPINDEWFQLPENANLREPKYTNADHVHHLVPHIKIIVMIRDPVERLLSGHLYFSEQFNYNTSAELFHNVTVDAVNKFKDCLKYNTERGCAYNKSITTIKNRIRVGLYAIHIADWFRVFPRDQFLFLKTEDYVKDVRTTLVTVFDFLQLEFPPLRAPSRFLFKEKINERKRTLEMLPATRKLLQDFYRPYNDRLWKLLGDKRFHYTYP</sequence>
<dbReference type="InterPro" id="IPR052654">
    <property type="entry name" value="CS_Sulfotransferase"/>
</dbReference>
<keyword evidence="1" id="KW-0472">Membrane</keyword>
<dbReference type="PANTHER" id="PTHR15723:SF0">
    <property type="entry name" value="CARBOHYDRATE SULFOTRANSFERASE 15"/>
    <property type="match status" value="1"/>
</dbReference>
<reference evidence="3" key="3">
    <citation type="submission" date="2023-05" db="EMBL/GenBank/DDBJ databases">
        <authorList>
            <person name="Smith C.H."/>
        </authorList>
    </citation>
    <scope>NUCLEOTIDE SEQUENCE</scope>
    <source>
        <strain evidence="3">CHS0354</strain>
        <tissue evidence="3">Mantle</tissue>
    </source>
</reference>
<reference evidence="3" key="2">
    <citation type="journal article" date="2021" name="Genome Biol. Evol.">
        <title>Developing a high-quality reference genome for a parasitic bivalve with doubly uniparental inheritance (Bivalvia: Unionida).</title>
        <authorList>
            <person name="Smith C.H."/>
        </authorList>
    </citation>
    <scope>NUCLEOTIDE SEQUENCE</scope>
    <source>
        <strain evidence="3">CHS0354</strain>
        <tissue evidence="3">Mantle</tissue>
    </source>
</reference>
<proteinExistence type="predicted"/>
<dbReference type="Proteomes" id="UP001195483">
    <property type="component" value="Unassembled WGS sequence"/>
</dbReference>
<gene>
    <name evidence="3" type="ORF">CHS0354_005508</name>
</gene>
<organism evidence="3 4">
    <name type="scientific">Potamilus streckersoni</name>
    <dbReference type="NCBI Taxonomy" id="2493646"/>
    <lineage>
        <taxon>Eukaryota</taxon>
        <taxon>Metazoa</taxon>
        <taxon>Spiralia</taxon>
        <taxon>Lophotrochozoa</taxon>
        <taxon>Mollusca</taxon>
        <taxon>Bivalvia</taxon>
        <taxon>Autobranchia</taxon>
        <taxon>Heteroconchia</taxon>
        <taxon>Palaeoheterodonta</taxon>
        <taxon>Unionida</taxon>
        <taxon>Unionoidea</taxon>
        <taxon>Unionidae</taxon>
        <taxon>Ambleminae</taxon>
        <taxon>Lampsilini</taxon>
        <taxon>Potamilus</taxon>
    </lineage>
</organism>
<keyword evidence="1" id="KW-0812">Transmembrane</keyword>
<dbReference type="EMBL" id="JAEAOA010000387">
    <property type="protein sequence ID" value="KAK3598414.1"/>
    <property type="molecule type" value="Genomic_DNA"/>
</dbReference>
<keyword evidence="4" id="KW-1185">Reference proteome</keyword>
<dbReference type="Pfam" id="PF00685">
    <property type="entry name" value="Sulfotransfer_1"/>
    <property type="match status" value="1"/>
</dbReference>
<keyword evidence="1" id="KW-1133">Transmembrane helix</keyword>
<dbReference type="InterPro" id="IPR000863">
    <property type="entry name" value="Sulfotransferase_dom"/>
</dbReference>
<evidence type="ECO:0000256" key="1">
    <source>
        <dbReference type="SAM" id="Phobius"/>
    </source>
</evidence>
<dbReference type="PANTHER" id="PTHR15723">
    <property type="entry name" value="CARBOHYDRATE SULFOTRANSFERASE 15"/>
    <property type="match status" value="1"/>
</dbReference>
<evidence type="ECO:0000313" key="4">
    <source>
        <dbReference type="Proteomes" id="UP001195483"/>
    </source>
</evidence>
<dbReference type="Gene3D" id="3.40.50.300">
    <property type="entry name" value="P-loop containing nucleotide triphosphate hydrolases"/>
    <property type="match status" value="1"/>
</dbReference>
<accession>A0AAE0SVA6</accession>
<feature type="transmembrane region" description="Helical" evidence="1">
    <location>
        <begin position="20"/>
        <end position="43"/>
    </location>
</feature>
<dbReference type="AlphaFoldDB" id="A0AAE0SVA6"/>
<name>A0AAE0SVA6_9BIVA</name>
<feature type="domain" description="Sulfotransferase" evidence="2">
    <location>
        <begin position="167"/>
        <end position="418"/>
    </location>
</feature>
<comment type="caution">
    <text evidence="3">The sequence shown here is derived from an EMBL/GenBank/DDBJ whole genome shotgun (WGS) entry which is preliminary data.</text>
</comment>
<dbReference type="InterPro" id="IPR027417">
    <property type="entry name" value="P-loop_NTPase"/>
</dbReference>